<dbReference type="STRING" id="400727.A0A2T7PR15"/>
<dbReference type="PRINTS" id="PR00258">
    <property type="entry name" value="SPERACTRCPTR"/>
</dbReference>
<evidence type="ECO:0000259" key="7">
    <source>
        <dbReference type="PROSITE" id="PS50287"/>
    </source>
</evidence>
<dbReference type="Proteomes" id="UP000245119">
    <property type="component" value="Linkage Group LG2"/>
</dbReference>
<evidence type="ECO:0000256" key="5">
    <source>
        <dbReference type="ARBA" id="ARBA00023180"/>
    </source>
</evidence>
<evidence type="ECO:0000256" key="3">
    <source>
        <dbReference type="ARBA" id="ARBA00023157"/>
    </source>
</evidence>
<evidence type="ECO:0000256" key="2">
    <source>
        <dbReference type="ARBA" id="ARBA00022737"/>
    </source>
</evidence>
<sequence>MVSLDRMAERIRLTGGRTEHEGRLELLTNGQWRSVCEDGWTHQDAKLVCTILGNPGDAVAAVGRDVFGVGTDSDACAANPAGLICSGFESYPVRLVNGSHANEGRVEIQINGEWGSVCHSNWDVNDASVVCRMMGYTGRPVPVGQAMFGEGSDQVWARDLQCIGTEKHLLHCPALYPAGYRSKCTHNMDAGVICPNFHYYPIRLQNGSTFAEGRVEIHMFHQWATINSLNWDDKDAAVICRMLGHSSAGAQAVRNAHFGEGTDGAPLLSDLSCTGEEEHILQCPSSRVIGVTGYPHSQDAGVICRQCMT</sequence>
<protein>
    <recommendedName>
        <fullName evidence="7">SRCR domain-containing protein</fullName>
    </recommendedName>
</protein>
<dbReference type="OrthoDB" id="422749at2759"/>
<accession>A0A2T7PR15</accession>
<organism evidence="8 9">
    <name type="scientific">Pomacea canaliculata</name>
    <name type="common">Golden apple snail</name>
    <dbReference type="NCBI Taxonomy" id="400727"/>
    <lineage>
        <taxon>Eukaryota</taxon>
        <taxon>Metazoa</taxon>
        <taxon>Spiralia</taxon>
        <taxon>Lophotrochozoa</taxon>
        <taxon>Mollusca</taxon>
        <taxon>Gastropoda</taxon>
        <taxon>Caenogastropoda</taxon>
        <taxon>Architaenioglossa</taxon>
        <taxon>Ampullarioidea</taxon>
        <taxon>Ampullariidae</taxon>
        <taxon>Pomacea</taxon>
    </lineage>
</organism>
<dbReference type="Gene3D" id="3.10.250.10">
    <property type="entry name" value="SRCR-like domain"/>
    <property type="match status" value="3"/>
</dbReference>
<keyword evidence="9" id="KW-1185">Reference proteome</keyword>
<dbReference type="AlphaFoldDB" id="A0A2T7PR15"/>
<evidence type="ECO:0000256" key="1">
    <source>
        <dbReference type="ARBA" id="ARBA00022729"/>
    </source>
</evidence>
<dbReference type="FunFam" id="3.10.250.10:FF:000007">
    <property type="entry name" value="Soluble scavenger receptor cysteine-rich domain-containing protein SSC5D"/>
    <property type="match status" value="1"/>
</dbReference>
<dbReference type="GO" id="GO:0016020">
    <property type="term" value="C:membrane"/>
    <property type="evidence" value="ECO:0007669"/>
    <property type="project" value="InterPro"/>
</dbReference>
<feature type="domain" description="SRCR" evidence="7">
    <location>
        <begin position="202"/>
        <end position="305"/>
    </location>
</feature>
<keyword evidence="4" id="KW-0675">Receptor</keyword>
<dbReference type="InterPro" id="IPR001190">
    <property type="entry name" value="SRCR"/>
</dbReference>
<evidence type="ECO:0000256" key="4">
    <source>
        <dbReference type="ARBA" id="ARBA00023170"/>
    </source>
</evidence>
<feature type="disulfide bond" evidence="6">
    <location>
        <begin position="273"/>
        <end position="283"/>
    </location>
</feature>
<comment type="caution">
    <text evidence="6">Lacks conserved residue(s) required for the propagation of feature annotation.</text>
</comment>
<dbReference type="PROSITE" id="PS50287">
    <property type="entry name" value="SRCR_2"/>
    <property type="match status" value="3"/>
</dbReference>
<evidence type="ECO:0000313" key="8">
    <source>
        <dbReference type="EMBL" id="PVD35871.1"/>
    </source>
</evidence>
<dbReference type="PANTHER" id="PTHR48071:SF18">
    <property type="entry name" value="DELETED IN MALIGNANT BRAIN TUMORS 1 PROTEIN-RELATED"/>
    <property type="match status" value="1"/>
</dbReference>
<reference evidence="8 9" key="1">
    <citation type="submission" date="2018-04" db="EMBL/GenBank/DDBJ databases">
        <title>The genome of golden apple snail Pomacea canaliculata provides insight into stress tolerance and invasive adaptation.</title>
        <authorList>
            <person name="Liu C."/>
            <person name="Liu B."/>
            <person name="Ren Y."/>
            <person name="Zhang Y."/>
            <person name="Wang H."/>
            <person name="Li S."/>
            <person name="Jiang F."/>
            <person name="Yin L."/>
            <person name="Zhang G."/>
            <person name="Qian W."/>
            <person name="Fan W."/>
        </authorList>
    </citation>
    <scope>NUCLEOTIDE SEQUENCE [LARGE SCALE GENOMIC DNA]</scope>
    <source>
        <strain evidence="8">SZHN2017</strain>
        <tissue evidence="8">Muscle</tissue>
    </source>
</reference>
<keyword evidence="2" id="KW-0677">Repeat</keyword>
<feature type="disulfide bond" evidence="6">
    <location>
        <begin position="162"/>
        <end position="172"/>
    </location>
</feature>
<dbReference type="SUPFAM" id="SSF56487">
    <property type="entry name" value="SRCR-like"/>
    <property type="match status" value="3"/>
</dbReference>
<keyword evidence="3 6" id="KW-1015">Disulfide bond</keyword>
<comment type="caution">
    <text evidence="8">The sequence shown here is derived from an EMBL/GenBank/DDBJ whole genome shotgun (WGS) entry which is preliminary data.</text>
</comment>
<keyword evidence="1" id="KW-0732">Signal</keyword>
<name>A0A2T7PR15_POMCA</name>
<evidence type="ECO:0000313" key="9">
    <source>
        <dbReference type="Proteomes" id="UP000245119"/>
    </source>
</evidence>
<proteinExistence type="predicted"/>
<dbReference type="SMART" id="SM00202">
    <property type="entry name" value="SR"/>
    <property type="match status" value="3"/>
</dbReference>
<dbReference type="PANTHER" id="PTHR48071">
    <property type="entry name" value="SRCR DOMAIN-CONTAINING PROTEIN"/>
    <property type="match status" value="1"/>
</dbReference>
<dbReference type="EMBL" id="PZQS01000002">
    <property type="protein sequence ID" value="PVD35871.1"/>
    <property type="molecule type" value="Genomic_DNA"/>
</dbReference>
<keyword evidence="5" id="KW-0325">Glycoprotein</keyword>
<gene>
    <name evidence="8" type="ORF">C0Q70_02840</name>
</gene>
<evidence type="ECO:0000256" key="6">
    <source>
        <dbReference type="PROSITE-ProRule" id="PRU00196"/>
    </source>
</evidence>
<dbReference type="PROSITE" id="PS00420">
    <property type="entry name" value="SRCR_1"/>
    <property type="match status" value="1"/>
</dbReference>
<dbReference type="FunFam" id="3.10.250.10:FF:000009">
    <property type="entry name" value="WC1"/>
    <property type="match status" value="1"/>
</dbReference>
<feature type="domain" description="SRCR" evidence="7">
    <location>
        <begin position="93"/>
        <end position="195"/>
    </location>
</feature>
<feature type="domain" description="SRCR" evidence="7">
    <location>
        <begin position="11"/>
        <end position="95"/>
    </location>
</feature>
<dbReference type="InterPro" id="IPR036772">
    <property type="entry name" value="SRCR-like_dom_sf"/>
</dbReference>
<dbReference type="Pfam" id="PF00530">
    <property type="entry name" value="SRCR"/>
    <property type="match status" value="3"/>
</dbReference>